<dbReference type="EMBL" id="JARGEI010000007">
    <property type="protein sequence ID" value="KAJ8728936.1"/>
    <property type="molecule type" value="Genomic_DNA"/>
</dbReference>
<sequence>MEPLQTHGAILPQQGLTQPAEGCPSGPQPEDLLQGGHEGANPHVGTRVANDAVDRATAENDQLPEEFLLALGKEGEEKEEFGDPIRPELALRWTKIMSEGLGKDARDKLIEKYPTPSNFPNAVAPVMNAELLATLLEPSVKRDRRIVYRQNLVGNLMTCLGRSLTNILKGDINSKKLIEEINDAAKIASEIHHQDSSSRKFFALSGASKVIQEAVKNTKIDTFLFGKDCADKIKAAQSIQRTSTQIAETRKTKSTTSTMTKRQLNWRGPPQNHQPQYQQARGGQFQQNSYKKQPRFDRPRQTRPDQARPRPPIKSKSRHYR</sequence>
<comment type="caution">
    <text evidence="2">The sequence shown here is derived from an EMBL/GenBank/DDBJ whole genome shotgun (WGS) entry which is preliminary data.</text>
</comment>
<feature type="region of interest" description="Disordered" evidence="1">
    <location>
        <begin position="242"/>
        <end position="321"/>
    </location>
</feature>
<dbReference type="Proteomes" id="UP001231518">
    <property type="component" value="Chromosome 19"/>
</dbReference>
<feature type="compositionally biased region" description="Basic and acidic residues" evidence="1">
    <location>
        <begin position="294"/>
        <end position="308"/>
    </location>
</feature>
<dbReference type="AlphaFoldDB" id="A0AAD7YU09"/>
<feature type="compositionally biased region" description="Low complexity" evidence="1">
    <location>
        <begin position="274"/>
        <end position="287"/>
    </location>
</feature>
<proteinExistence type="predicted"/>
<dbReference type="PANTHER" id="PTHR34239:SF2">
    <property type="entry name" value="TRANSPOSABLE ELEMENT P TRANSPOSASE_THAP9 CONSERVED DOMAIN-CONTAINING PROTEIN"/>
    <property type="match status" value="1"/>
</dbReference>
<accession>A0AAD7YU09</accession>
<evidence type="ECO:0000313" key="3">
    <source>
        <dbReference type="Proteomes" id="UP001231518"/>
    </source>
</evidence>
<evidence type="ECO:0000313" key="2">
    <source>
        <dbReference type="EMBL" id="KAJ8728936.1"/>
    </source>
</evidence>
<evidence type="ECO:0000256" key="1">
    <source>
        <dbReference type="SAM" id="MobiDB-lite"/>
    </source>
</evidence>
<feature type="region of interest" description="Disordered" evidence="1">
    <location>
        <begin position="1"/>
        <end position="48"/>
    </location>
</feature>
<name>A0AAD7YU09_MYTSE</name>
<dbReference type="PANTHER" id="PTHR34239">
    <property type="entry name" value="APPLE DOMAIN-CONTAINING PROTEIN"/>
    <property type="match status" value="1"/>
</dbReference>
<organism evidence="2 3">
    <name type="scientific">Mythimna separata</name>
    <name type="common">Oriental armyworm</name>
    <name type="synonym">Pseudaletia separata</name>
    <dbReference type="NCBI Taxonomy" id="271217"/>
    <lineage>
        <taxon>Eukaryota</taxon>
        <taxon>Metazoa</taxon>
        <taxon>Ecdysozoa</taxon>
        <taxon>Arthropoda</taxon>
        <taxon>Hexapoda</taxon>
        <taxon>Insecta</taxon>
        <taxon>Pterygota</taxon>
        <taxon>Neoptera</taxon>
        <taxon>Endopterygota</taxon>
        <taxon>Lepidoptera</taxon>
        <taxon>Glossata</taxon>
        <taxon>Ditrysia</taxon>
        <taxon>Noctuoidea</taxon>
        <taxon>Noctuidae</taxon>
        <taxon>Noctuinae</taxon>
        <taxon>Hadenini</taxon>
        <taxon>Mythimna</taxon>
    </lineage>
</organism>
<keyword evidence="3" id="KW-1185">Reference proteome</keyword>
<feature type="compositionally biased region" description="Basic residues" evidence="1">
    <location>
        <begin position="311"/>
        <end position="321"/>
    </location>
</feature>
<reference evidence="2" key="1">
    <citation type="submission" date="2023-03" db="EMBL/GenBank/DDBJ databases">
        <title>Chromosome-level genomes of two armyworms, Mythimna separata and Mythimna loreyi, provide insights into the biosynthesis and reception of sex pheromones.</title>
        <authorList>
            <person name="Zhao H."/>
        </authorList>
    </citation>
    <scope>NUCLEOTIDE SEQUENCE</scope>
    <source>
        <strain evidence="2">BeijingLab</strain>
        <tissue evidence="2">Pupa</tissue>
    </source>
</reference>
<gene>
    <name evidence="2" type="ORF">PYW07_006632</name>
</gene>
<protein>
    <submittedName>
        <fullName evidence="2">Uncharacterized protein</fullName>
    </submittedName>
</protein>